<dbReference type="EMBL" id="QRTJ01000084">
    <property type="protein sequence ID" value="RGQ57272.1"/>
    <property type="molecule type" value="Genomic_DNA"/>
</dbReference>
<dbReference type="EMBL" id="JAPRAY010000006">
    <property type="protein sequence ID" value="MCZ0667013.1"/>
    <property type="molecule type" value="Genomic_DNA"/>
</dbReference>
<evidence type="ECO:0000313" key="8">
    <source>
        <dbReference type="Proteomes" id="UP000260808"/>
    </source>
</evidence>
<name>A0A2N5NY45_MEDGN</name>
<dbReference type="Proteomes" id="UP000260808">
    <property type="component" value="Unassembled WGS sequence"/>
</dbReference>
<dbReference type="InterPro" id="IPR010724">
    <property type="entry name" value="RepA_N"/>
</dbReference>
<dbReference type="Proteomes" id="UP001297370">
    <property type="component" value="Unassembled WGS sequence"/>
</dbReference>
<evidence type="ECO:0000313" key="6">
    <source>
        <dbReference type="EMBL" id="RGT38054.1"/>
    </source>
</evidence>
<dbReference type="Proteomes" id="UP000286137">
    <property type="component" value="Unassembled WGS sequence"/>
</dbReference>
<evidence type="ECO:0000313" key="4">
    <source>
        <dbReference type="EMBL" id="RGM17461.1"/>
    </source>
</evidence>
<evidence type="ECO:0000259" key="1">
    <source>
        <dbReference type="Pfam" id="PF06970"/>
    </source>
</evidence>
<evidence type="ECO:0000313" key="10">
    <source>
        <dbReference type="Proteomes" id="UP000284472"/>
    </source>
</evidence>
<reference evidence="2" key="2">
    <citation type="submission" date="2021-10" db="EMBL/GenBank/DDBJ databases">
        <title>Collection of gut derived symbiotic bacterial strains cultured from healthy donors.</title>
        <authorList>
            <person name="Lin H."/>
            <person name="Littmann E."/>
            <person name="Claire K."/>
            <person name="Pamer E."/>
        </authorList>
    </citation>
    <scope>NUCLEOTIDE SEQUENCE</scope>
    <source>
        <strain evidence="2">MSK.23.18</strain>
    </source>
</reference>
<comment type="caution">
    <text evidence="4">The sequence shown here is derived from an EMBL/GenBank/DDBJ whole genome shotgun (WGS) entry which is preliminary data.</text>
</comment>
<reference evidence="8 9" key="1">
    <citation type="submission" date="2018-08" db="EMBL/GenBank/DDBJ databases">
        <title>A genome reference for cultivated species of the human gut microbiota.</title>
        <authorList>
            <person name="Zou Y."/>
            <person name="Xue W."/>
            <person name="Luo G."/>
        </authorList>
    </citation>
    <scope>NUCLEOTIDE SEQUENCE [LARGE SCALE GENOMIC DNA]</scope>
    <source>
        <strain evidence="6 9">AF19-16AC</strain>
        <strain evidence="5 11">AF27-4BH</strain>
        <strain evidence="7 10">AM32-6</strain>
        <strain evidence="4 8">TF01-20-2</strain>
    </source>
</reference>
<dbReference type="EMBL" id="QSIR01000052">
    <property type="protein sequence ID" value="RHC99868.1"/>
    <property type="molecule type" value="Genomic_DNA"/>
</dbReference>
<organism evidence="4 8">
    <name type="scientific">Mediterraneibacter gnavus</name>
    <name type="common">Ruminococcus gnavus</name>
    <dbReference type="NCBI Taxonomy" id="33038"/>
    <lineage>
        <taxon>Bacteria</taxon>
        <taxon>Bacillati</taxon>
        <taxon>Bacillota</taxon>
        <taxon>Clostridia</taxon>
        <taxon>Lachnospirales</taxon>
        <taxon>Lachnospiraceae</taxon>
        <taxon>Mediterraneibacter</taxon>
    </lineage>
</organism>
<dbReference type="InterPro" id="IPR036388">
    <property type="entry name" value="WH-like_DNA-bd_sf"/>
</dbReference>
<evidence type="ECO:0000313" key="2">
    <source>
        <dbReference type="EMBL" id="MCB5620557.1"/>
    </source>
</evidence>
<protein>
    <submittedName>
        <fullName evidence="2">Replication initiator protein A</fullName>
    </submittedName>
</protein>
<sequence>MRDPLYFYGDEPYEADENAILIPKELVFTEAFAKLPGDAQILYFVMLEYLNDAEEKGWIDEEGKLYIEFPIQEIMNLLHCSERKAIRLLEELDEQKGLGLIKKKTQGGKKPNRLYLKPLAKVLKELKEK</sequence>
<dbReference type="AlphaFoldDB" id="A0A2N5NY45"/>
<evidence type="ECO:0000313" key="7">
    <source>
        <dbReference type="EMBL" id="RHC99868.1"/>
    </source>
</evidence>
<dbReference type="RefSeq" id="WP_101872416.1">
    <property type="nucleotide sequence ID" value="NZ_AP031446.1"/>
</dbReference>
<dbReference type="Proteomes" id="UP000284472">
    <property type="component" value="Unassembled WGS sequence"/>
</dbReference>
<dbReference type="EMBL" id="JAJBOM010000028">
    <property type="protein sequence ID" value="MCB5620557.1"/>
    <property type="molecule type" value="Genomic_DNA"/>
</dbReference>
<dbReference type="Proteomes" id="UP000283834">
    <property type="component" value="Unassembled WGS sequence"/>
</dbReference>
<reference evidence="3" key="3">
    <citation type="submission" date="2022-11" db="EMBL/GenBank/DDBJ databases">
        <title>Temperate bacteriophages infecting mucin-degrading bacterium Ruminococcus gnavus from the human gut.</title>
        <authorList>
            <person name="Buttimer C."/>
        </authorList>
    </citation>
    <scope>NUCLEOTIDE SEQUENCE</scope>
    <source>
        <strain evidence="3">CCUG 49994</strain>
    </source>
</reference>
<dbReference type="EMBL" id="QRWQ01000009">
    <property type="protein sequence ID" value="RGT38054.1"/>
    <property type="molecule type" value="Genomic_DNA"/>
</dbReference>
<dbReference type="EMBL" id="QSSX01000066">
    <property type="protein sequence ID" value="RGM17461.1"/>
    <property type="molecule type" value="Genomic_DNA"/>
</dbReference>
<dbReference type="Gene3D" id="1.10.10.10">
    <property type="entry name" value="Winged helix-like DNA-binding domain superfamily/Winged helix DNA-binding domain"/>
    <property type="match status" value="1"/>
</dbReference>
<evidence type="ECO:0000313" key="3">
    <source>
        <dbReference type="EMBL" id="MCZ0667013.1"/>
    </source>
</evidence>
<gene>
    <name evidence="7" type="ORF">DW812_17740</name>
    <name evidence="6" type="ORF">DWX36_10320</name>
    <name evidence="5" type="ORF">DWY88_18245</name>
    <name evidence="4" type="ORF">DXC31_16085</name>
    <name evidence="2" type="ORF">LIQ08_15565</name>
    <name evidence="3" type="ORF">OZZ17_05570</name>
</gene>
<feature type="domain" description="Replication initiator A N-terminal" evidence="1">
    <location>
        <begin position="19"/>
        <end position="92"/>
    </location>
</feature>
<accession>A0A2N5NY45</accession>
<evidence type="ECO:0000313" key="5">
    <source>
        <dbReference type="EMBL" id="RGQ57272.1"/>
    </source>
</evidence>
<evidence type="ECO:0000313" key="11">
    <source>
        <dbReference type="Proteomes" id="UP000286137"/>
    </source>
</evidence>
<evidence type="ECO:0000313" key="9">
    <source>
        <dbReference type="Proteomes" id="UP000283834"/>
    </source>
</evidence>
<dbReference type="Proteomes" id="UP001079535">
    <property type="component" value="Unassembled WGS sequence"/>
</dbReference>
<dbReference type="Pfam" id="PF06970">
    <property type="entry name" value="RepA_N"/>
    <property type="match status" value="1"/>
</dbReference>
<proteinExistence type="predicted"/>